<evidence type="ECO:0000313" key="1">
    <source>
        <dbReference type="EMBL" id="EGV29498.1"/>
    </source>
</evidence>
<organism evidence="1 2">
    <name type="scientific">Segatella oulorum F0390</name>
    <dbReference type="NCBI Taxonomy" id="702438"/>
    <lineage>
        <taxon>Bacteria</taxon>
        <taxon>Pseudomonadati</taxon>
        <taxon>Bacteroidota</taxon>
        <taxon>Bacteroidia</taxon>
        <taxon>Bacteroidales</taxon>
        <taxon>Prevotellaceae</taxon>
        <taxon>Segatella</taxon>
    </lineage>
</organism>
<dbReference type="Proteomes" id="UP000005141">
    <property type="component" value="Unassembled WGS sequence"/>
</dbReference>
<keyword evidence="2" id="KW-1185">Reference proteome</keyword>
<dbReference type="EMBL" id="ADGI01000062">
    <property type="protein sequence ID" value="EGV29498.1"/>
    <property type="molecule type" value="Genomic_DNA"/>
</dbReference>
<accession>G1WEJ9</accession>
<protein>
    <submittedName>
        <fullName evidence="1">Uncharacterized protein</fullName>
    </submittedName>
</protein>
<reference evidence="1 2" key="1">
    <citation type="submission" date="2011-07" db="EMBL/GenBank/DDBJ databases">
        <title>The Genome Sequence of Prevotella oulorum F0390.</title>
        <authorList>
            <consortium name="The Broad Institute Genome Sequencing Platform"/>
            <consortium name="The Broad Institute Genome Sequencing Center for Infectious Disease"/>
            <person name="Earl A."/>
            <person name="Ward D."/>
            <person name="Feldgarden M."/>
            <person name="Gevers D."/>
            <person name="Izard J."/>
            <person name="Ganesan A."/>
            <person name="Baranova O.V."/>
            <person name="Blanton J.M."/>
            <person name="Tanner A.C."/>
            <person name="Dewhirst F.E."/>
            <person name="Young S.K."/>
            <person name="Zeng Q."/>
            <person name="Gargeya S."/>
            <person name="Fitzgerald M."/>
            <person name="Haas B."/>
            <person name="Abouelleil A."/>
            <person name="Alvarado L."/>
            <person name="Arachchi H.M."/>
            <person name="Berlin A."/>
            <person name="Brown A."/>
            <person name="Chapman S.B."/>
            <person name="Chen Z."/>
            <person name="Dunbar C."/>
            <person name="Freedman E."/>
            <person name="Gearin G."/>
            <person name="Gellesch M."/>
            <person name="Goldberg J."/>
            <person name="Griggs A."/>
            <person name="Gujja S."/>
            <person name="Heiman D."/>
            <person name="Howarth C."/>
            <person name="Larson L."/>
            <person name="Lui A."/>
            <person name="MacDonald P.J.P."/>
            <person name="Mehta T."/>
            <person name="Montmayeur A."/>
            <person name="Murphy C."/>
            <person name="Neiman D."/>
            <person name="Pearson M."/>
            <person name="Priest M."/>
            <person name="Roberts A."/>
            <person name="Saif S."/>
            <person name="Shea T."/>
            <person name="Shenoy N."/>
            <person name="Sisk P."/>
            <person name="Stolte C."/>
            <person name="Sykes S."/>
            <person name="Wortman J."/>
            <person name="Nusbaum C."/>
            <person name="Birren B."/>
        </authorList>
    </citation>
    <scope>NUCLEOTIDE SEQUENCE [LARGE SCALE GENOMIC DNA]</scope>
    <source>
        <strain evidence="1 2">F0390</strain>
    </source>
</reference>
<comment type="caution">
    <text evidence="1">The sequence shown here is derived from an EMBL/GenBank/DDBJ whole genome shotgun (WGS) entry which is preliminary data.</text>
</comment>
<proteinExistence type="predicted"/>
<sequence>MFDHKVVAFGSTNATILSWVASIGSTNVATYVQGGINR</sequence>
<dbReference type="HOGENOM" id="CLU_3331484_0_0_10"/>
<gene>
    <name evidence="1" type="ORF">HMPREF9431_02250</name>
</gene>
<name>G1WEJ9_9BACT</name>
<dbReference type="AlphaFoldDB" id="G1WEJ9"/>
<evidence type="ECO:0000313" key="2">
    <source>
        <dbReference type="Proteomes" id="UP000005141"/>
    </source>
</evidence>
<dbReference type="PATRIC" id="fig|702438.4.peg.2362"/>